<organism evidence="2 3">
    <name type="scientific">Portunus trituberculatus</name>
    <name type="common">Swimming crab</name>
    <name type="synonym">Neptunus trituberculatus</name>
    <dbReference type="NCBI Taxonomy" id="210409"/>
    <lineage>
        <taxon>Eukaryota</taxon>
        <taxon>Metazoa</taxon>
        <taxon>Ecdysozoa</taxon>
        <taxon>Arthropoda</taxon>
        <taxon>Crustacea</taxon>
        <taxon>Multicrustacea</taxon>
        <taxon>Malacostraca</taxon>
        <taxon>Eumalacostraca</taxon>
        <taxon>Eucarida</taxon>
        <taxon>Decapoda</taxon>
        <taxon>Pleocyemata</taxon>
        <taxon>Brachyura</taxon>
        <taxon>Eubrachyura</taxon>
        <taxon>Portunoidea</taxon>
        <taxon>Portunidae</taxon>
        <taxon>Portuninae</taxon>
        <taxon>Portunus</taxon>
    </lineage>
</organism>
<dbReference type="AlphaFoldDB" id="A0A5B7E5N5"/>
<feature type="compositionally biased region" description="Pro residues" evidence="1">
    <location>
        <begin position="121"/>
        <end position="138"/>
    </location>
</feature>
<feature type="compositionally biased region" description="Pro residues" evidence="1">
    <location>
        <begin position="168"/>
        <end position="177"/>
    </location>
</feature>
<gene>
    <name evidence="2" type="ORF">E2C01_022549</name>
</gene>
<comment type="caution">
    <text evidence="2">The sequence shown here is derived from an EMBL/GenBank/DDBJ whole genome shotgun (WGS) entry which is preliminary data.</text>
</comment>
<dbReference type="OrthoDB" id="1749473at2759"/>
<feature type="region of interest" description="Disordered" evidence="1">
    <location>
        <begin position="61"/>
        <end position="209"/>
    </location>
</feature>
<feature type="compositionally biased region" description="Pro residues" evidence="1">
    <location>
        <begin position="148"/>
        <end position="158"/>
    </location>
</feature>
<evidence type="ECO:0000313" key="3">
    <source>
        <dbReference type="Proteomes" id="UP000324222"/>
    </source>
</evidence>
<dbReference type="EMBL" id="VSRR010002051">
    <property type="protein sequence ID" value="MPC29322.1"/>
    <property type="molecule type" value="Genomic_DNA"/>
</dbReference>
<keyword evidence="3" id="KW-1185">Reference proteome</keyword>
<reference evidence="2 3" key="1">
    <citation type="submission" date="2019-05" db="EMBL/GenBank/DDBJ databases">
        <title>Another draft genome of Portunus trituberculatus and its Hox gene families provides insights of decapod evolution.</title>
        <authorList>
            <person name="Jeong J.-H."/>
            <person name="Song I."/>
            <person name="Kim S."/>
            <person name="Choi T."/>
            <person name="Kim D."/>
            <person name="Ryu S."/>
            <person name="Kim W."/>
        </authorList>
    </citation>
    <scope>NUCLEOTIDE SEQUENCE [LARGE SCALE GENOMIC DNA]</scope>
    <source>
        <tissue evidence="2">Muscle</tissue>
    </source>
</reference>
<feature type="compositionally biased region" description="Low complexity" evidence="1">
    <location>
        <begin position="178"/>
        <end position="188"/>
    </location>
</feature>
<feature type="compositionally biased region" description="Pro residues" evidence="1">
    <location>
        <begin position="74"/>
        <end position="83"/>
    </location>
</feature>
<proteinExistence type="predicted"/>
<name>A0A5B7E5N5_PORTR</name>
<accession>A0A5B7E5N5</accession>
<evidence type="ECO:0000256" key="1">
    <source>
        <dbReference type="SAM" id="MobiDB-lite"/>
    </source>
</evidence>
<dbReference type="Proteomes" id="UP000324222">
    <property type="component" value="Unassembled WGS sequence"/>
</dbReference>
<protein>
    <submittedName>
        <fullName evidence="2">Uncharacterized protein</fullName>
    </submittedName>
</protein>
<evidence type="ECO:0000313" key="2">
    <source>
        <dbReference type="EMBL" id="MPC29322.1"/>
    </source>
</evidence>
<sequence>MFRDFWEEGKKSKRAVAWDFARHLFFKFLQIFHRSLPNILTMANHNDKRRQLDDEMSRFEAEISGPPGIGGVPPLQPPPPPPRTVIGSNTFTQIQQQLQQQHIEPPGTTGSPHSAGMSGLPAPPGPPGHPGPPGPRPPGTTNGSSGVPPLPPPPPPPGGFIGSDVGPRQPPPGPCSVPPQQQQQQHQQGKASKGNKMLEKKGPLELQVP</sequence>